<comment type="similarity">
    <text evidence="1">Belongs to the barstar family.</text>
</comment>
<comment type="caution">
    <text evidence="3">The sequence shown here is derived from an EMBL/GenBank/DDBJ whole genome shotgun (WGS) entry which is preliminary data.</text>
</comment>
<evidence type="ECO:0000256" key="1">
    <source>
        <dbReference type="ARBA" id="ARBA00006845"/>
    </source>
</evidence>
<dbReference type="EMBL" id="JAYFSI010000016">
    <property type="protein sequence ID" value="MEA5366602.1"/>
    <property type="molecule type" value="Genomic_DNA"/>
</dbReference>
<reference evidence="3 4" key="1">
    <citation type="submission" date="2023-12" db="EMBL/GenBank/DDBJ databases">
        <title>Amycolatopsis sp. V23-08.</title>
        <authorList>
            <person name="Somphong A."/>
        </authorList>
    </citation>
    <scope>NUCLEOTIDE SEQUENCE [LARGE SCALE GENOMIC DNA]</scope>
    <source>
        <strain evidence="3 4">V23-08</strain>
    </source>
</reference>
<gene>
    <name evidence="3" type="ORF">VA596_44225</name>
</gene>
<evidence type="ECO:0000313" key="3">
    <source>
        <dbReference type="EMBL" id="MEA5366602.1"/>
    </source>
</evidence>
<proteinExistence type="inferred from homology"/>
<dbReference type="Pfam" id="PF01337">
    <property type="entry name" value="Barstar"/>
    <property type="match status" value="1"/>
</dbReference>
<dbReference type="SUPFAM" id="SSF52038">
    <property type="entry name" value="Barstar-related"/>
    <property type="match status" value="1"/>
</dbReference>
<keyword evidence="4" id="KW-1185">Reference proteome</keyword>
<evidence type="ECO:0000313" key="4">
    <source>
        <dbReference type="Proteomes" id="UP001304298"/>
    </source>
</evidence>
<dbReference type="Proteomes" id="UP001304298">
    <property type="component" value="Unassembled WGS sequence"/>
</dbReference>
<dbReference type="InterPro" id="IPR000468">
    <property type="entry name" value="Barstar"/>
</dbReference>
<evidence type="ECO:0000259" key="2">
    <source>
        <dbReference type="Pfam" id="PF01337"/>
    </source>
</evidence>
<sequence length="119" mass="12783">MTAGEQAKDAAEEAFARGAYPHLVNSQPTVDKASTLSAFAAALSFPDYFGHNLDALYDCLTDLSWLPPGEHVLIWPGSEALRKAEPKTYLAIRSVLSDAQRALGPNAGSWRLTVVLPDA</sequence>
<organism evidence="3 4">
    <name type="scientific">Amycolatopsis heterodermiae</name>
    <dbReference type="NCBI Taxonomy" id="3110235"/>
    <lineage>
        <taxon>Bacteria</taxon>
        <taxon>Bacillati</taxon>
        <taxon>Actinomycetota</taxon>
        <taxon>Actinomycetes</taxon>
        <taxon>Pseudonocardiales</taxon>
        <taxon>Pseudonocardiaceae</taxon>
        <taxon>Amycolatopsis</taxon>
    </lineage>
</organism>
<feature type="domain" description="Barstar (barnase inhibitor)" evidence="2">
    <location>
        <begin position="29"/>
        <end position="106"/>
    </location>
</feature>
<dbReference type="Gene3D" id="3.30.370.10">
    <property type="entry name" value="Barstar-like"/>
    <property type="match status" value="1"/>
</dbReference>
<dbReference type="RefSeq" id="WP_323335943.1">
    <property type="nucleotide sequence ID" value="NZ_JAYFSI010000016.1"/>
</dbReference>
<protein>
    <submittedName>
        <fullName evidence="3">Barstar family protein</fullName>
    </submittedName>
</protein>
<dbReference type="InterPro" id="IPR035905">
    <property type="entry name" value="Barstar-like_sf"/>
</dbReference>
<name>A0ABU5RJY7_9PSEU</name>
<accession>A0ABU5RJY7</accession>
<dbReference type="CDD" id="cd05141">
    <property type="entry name" value="Barstar_evA4336-like"/>
    <property type="match status" value="1"/>
</dbReference>